<gene>
    <name evidence="2" type="ORF">CS022_00570</name>
</gene>
<keyword evidence="1" id="KW-0472">Membrane</keyword>
<dbReference type="EMBL" id="PEIB01000001">
    <property type="protein sequence ID" value="RXJ74760.1"/>
    <property type="molecule type" value="Genomic_DNA"/>
</dbReference>
<sequence length="61" mass="7006">MLVIDTKKIQKLFLLIGGWPQVAWLITLASSSLTAIYFTNLLTFTYAPAEVRRFENGRIQF</sequence>
<proteinExistence type="predicted"/>
<comment type="caution">
    <text evidence="2">The sequence shown here is derived from an EMBL/GenBank/DDBJ whole genome shotgun (WGS) entry which is preliminary data.</text>
</comment>
<organism evidence="2 3">
    <name type="scientific">Veronia nyctiphanis</name>
    <dbReference type="NCBI Taxonomy" id="1278244"/>
    <lineage>
        <taxon>Bacteria</taxon>
        <taxon>Pseudomonadati</taxon>
        <taxon>Pseudomonadota</taxon>
        <taxon>Gammaproteobacteria</taxon>
        <taxon>Vibrionales</taxon>
        <taxon>Vibrionaceae</taxon>
        <taxon>Veronia</taxon>
    </lineage>
</organism>
<keyword evidence="1" id="KW-0812">Transmembrane</keyword>
<name>A0A4Q0YU35_9GAMM</name>
<keyword evidence="3" id="KW-1185">Reference proteome</keyword>
<evidence type="ECO:0000313" key="2">
    <source>
        <dbReference type="EMBL" id="RXJ74760.1"/>
    </source>
</evidence>
<feature type="transmembrane region" description="Helical" evidence="1">
    <location>
        <begin position="12"/>
        <end position="38"/>
    </location>
</feature>
<reference evidence="2 3" key="1">
    <citation type="submission" date="2017-10" db="EMBL/GenBank/DDBJ databases">
        <title>Nyctiphanis sp. nov., isolated from the stomach of the euphausiid Nyctiphanes simplex (Hansen, 1911) in the Gulf of California.</title>
        <authorList>
            <person name="Gomez-Gil B."/>
            <person name="Aguilar-Mendez M."/>
            <person name="Lopez-Cortes A."/>
            <person name="Gomez-Gutierrez J."/>
            <person name="Roque A."/>
            <person name="Lang E."/>
            <person name="Gonzalez-Castillo A."/>
        </authorList>
    </citation>
    <scope>NUCLEOTIDE SEQUENCE [LARGE SCALE GENOMIC DNA]</scope>
    <source>
        <strain evidence="2 3">CAIM 600</strain>
    </source>
</reference>
<protein>
    <submittedName>
        <fullName evidence="2">Uncharacterized protein</fullName>
    </submittedName>
</protein>
<accession>A0A4Q0YU35</accession>
<evidence type="ECO:0000256" key="1">
    <source>
        <dbReference type="SAM" id="Phobius"/>
    </source>
</evidence>
<dbReference type="Proteomes" id="UP000290287">
    <property type="component" value="Unassembled WGS sequence"/>
</dbReference>
<keyword evidence="1" id="KW-1133">Transmembrane helix</keyword>
<evidence type="ECO:0000313" key="3">
    <source>
        <dbReference type="Proteomes" id="UP000290287"/>
    </source>
</evidence>
<dbReference type="AlphaFoldDB" id="A0A4Q0YU35"/>